<dbReference type="Proteomes" id="UP001295423">
    <property type="component" value="Unassembled WGS sequence"/>
</dbReference>
<protein>
    <recommendedName>
        <fullName evidence="7">GrpE protein homolog</fullName>
    </recommendedName>
</protein>
<evidence type="ECO:0000256" key="2">
    <source>
        <dbReference type="ARBA" id="ARBA00023186"/>
    </source>
</evidence>
<evidence type="ECO:0000313" key="5">
    <source>
        <dbReference type="EMBL" id="CAJ1955349.1"/>
    </source>
</evidence>
<evidence type="ECO:0000313" key="6">
    <source>
        <dbReference type="Proteomes" id="UP001295423"/>
    </source>
</evidence>
<comment type="similarity">
    <text evidence="1">Belongs to the GrpE family.</text>
</comment>
<evidence type="ECO:0000256" key="1">
    <source>
        <dbReference type="ARBA" id="ARBA00009054"/>
    </source>
</evidence>
<evidence type="ECO:0000256" key="4">
    <source>
        <dbReference type="SAM" id="SignalP"/>
    </source>
</evidence>
<dbReference type="AlphaFoldDB" id="A0AAD2PVJ6"/>
<name>A0AAD2PVJ6_9STRA</name>
<dbReference type="Gene3D" id="2.30.22.10">
    <property type="entry name" value="Head domain of nucleotide exchange factor GrpE"/>
    <property type="match status" value="1"/>
</dbReference>
<feature type="region of interest" description="Disordered" evidence="3">
    <location>
        <begin position="45"/>
        <end position="70"/>
    </location>
</feature>
<dbReference type="GO" id="GO:0000774">
    <property type="term" value="F:adenyl-nucleotide exchange factor activity"/>
    <property type="evidence" value="ECO:0007669"/>
    <property type="project" value="InterPro"/>
</dbReference>
<organism evidence="5 6">
    <name type="scientific">Cylindrotheca closterium</name>
    <dbReference type="NCBI Taxonomy" id="2856"/>
    <lineage>
        <taxon>Eukaryota</taxon>
        <taxon>Sar</taxon>
        <taxon>Stramenopiles</taxon>
        <taxon>Ochrophyta</taxon>
        <taxon>Bacillariophyta</taxon>
        <taxon>Bacillariophyceae</taxon>
        <taxon>Bacillariophycidae</taxon>
        <taxon>Bacillariales</taxon>
        <taxon>Bacillariaceae</taxon>
        <taxon>Cylindrotheca</taxon>
    </lineage>
</organism>
<evidence type="ECO:0000256" key="3">
    <source>
        <dbReference type="SAM" id="MobiDB-lite"/>
    </source>
</evidence>
<comment type="caution">
    <text evidence="5">The sequence shown here is derived from an EMBL/GenBank/DDBJ whole genome shotgun (WGS) entry which is preliminary data.</text>
</comment>
<dbReference type="InterPro" id="IPR009012">
    <property type="entry name" value="GrpE_head"/>
</dbReference>
<accession>A0AAD2PVJ6</accession>
<keyword evidence="6" id="KW-1185">Reference proteome</keyword>
<evidence type="ECO:0008006" key="7">
    <source>
        <dbReference type="Google" id="ProtNLM"/>
    </source>
</evidence>
<feature type="chain" id="PRO_5041977761" description="GrpE protein homolog" evidence="4">
    <location>
        <begin position="22"/>
        <end position="250"/>
    </location>
</feature>
<keyword evidence="2" id="KW-0143">Chaperone</keyword>
<dbReference type="GO" id="GO:0042803">
    <property type="term" value="F:protein homodimerization activity"/>
    <property type="evidence" value="ECO:0007669"/>
    <property type="project" value="InterPro"/>
</dbReference>
<sequence length="250" mass="27158">MIRQYALSIFLLLAAMENISAFAPVASTRTLGSVSRPIAQPLYMSEEPEASAEEPAAEEPVEAVPEDPEVTALKQEIANLESDLKAKQSTLSYTQNQVDEYSKGGYARKVAEMETMRRARSSMNSSNKSSATASVLSEFLPLYDKFVSMREQYADTEFGSKYGYLTIVDAFDKMGVTEYSLETGQDVDAYRMAAVESEYSTEIAKDKVIRPVAAGLELKGNVIRPAQCVVSAGPEEEAAAAESAPEADGE</sequence>
<reference evidence="5" key="1">
    <citation type="submission" date="2023-08" db="EMBL/GenBank/DDBJ databases">
        <authorList>
            <person name="Audoor S."/>
            <person name="Bilcke G."/>
        </authorList>
    </citation>
    <scope>NUCLEOTIDE SEQUENCE</scope>
</reference>
<dbReference type="GO" id="GO:0051087">
    <property type="term" value="F:protein-folding chaperone binding"/>
    <property type="evidence" value="ECO:0007669"/>
    <property type="project" value="InterPro"/>
</dbReference>
<dbReference type="GO" id="GO:0006457">
    <property type="term" value="P:protein folding"/>
    <property type="evidence" value="ECO:0007669"/>
    <property type="project" value="InterPro"/>
</dbReference>
<gene>
    <name evidence="5" type="ORF">CYCCA115_LOCUS15709</name>
</gene>
<feature type="signal peptide" evidence="4">
    <location>
        <begin position="1"/>
        <end position="21"/>
    </location>
</feature>
<dbReference type="Gene3D" id="3.90.20.20">
    <property type="match status" value="1"/>
</dbReference>
<keyword evidence="4" id="KW-0732">Signal</keyword>
<dbReference type="InterPro" id="IPR000740">
    <property type="entry name" value="GrpE"/>
</dbReference>
<feature type="compositionally biased region" description="Acidic residues" evidence="3">
    <location>
        <begin position="46"/>
        <end position="69"/>
    </location>
</feature>
<proteinExistence type="inferred from homology"/>
<dbReference type="Pfam" id="PF01025">
    <property type="entry name" value="GrpE"/>
    <property type="match status" value="1"/>
</dbReference>
<dbReference type="InterPro" id="IPR013805">
    <property type="entry name" value="GrpE_CC"/>
</dbReference>
<dbReference type="SUPFAM" id="SSF51064">
    <property type="entry name" value="Head domain of nucleotide exchange factor GrpE"/>
    <property type="match status" value="1"/>
</dbReference>
<dbReference type="EMBL" id="CAKOGP040001881">
    <property type="protein sequence ID" value="CAJ1955349.1"/>
    <property type="molecule type" value="Genomic_DNA"/>
</dbReference>